<name>A0A1X7ER92_9BACT</name>
<proteinExistence type="predicted"/>
<protein>
    <submittedName>
        <fullName evidence="1">Uncharacterized protein</fullName>
    </submittedName>
</protein>
<organism evidence="1 2">
    <name type="scientific">Desulfovibrio gilichinskyi</name>
    <dbReference type="NCBI Taxonomy" id="1519643"/>
    <lineage>
        <taxon>Bacteria</taxon>
        <taxon>Pseudomonadati</taxon>
        <taxon>Thermodesulfobacteriota</taxon>
        <taxon>Desulfovibrionia</taxon>
        <taxon>Desulfovibrionales</taxon>
        <taxon>Desulfovibrionaceae</taxon>
        <taxon>Desulfovibrio</taxon>
    </lineage>
</organism>
<sequence length="139" mass="14670">MTPEYGAQQPAVIASSTLAAPIVGEEIGAAGSVVAGRAAPYLEKAVRNSRNVINRANDVVKNARNKADIRIRNSKNGSKYEIGLDDILEAPTAFIDSIPPSIGKISGPLTAILGTGQVIDNVKQLYKEAKGKISDQKNK</sequence>
<evidence type="ECO:0000313" key="2">
    <source>
        <dbReference type="Proteomes" id="UP000192906"/>
    </source>
</evidence>
<keyword evidence="2" id="KW-1185">Reference proteome</keyword>
<accession>A0A1X7ER92</accession>
<reference evidence="2" key="1">
    <citation type="submission" date="2017-04" db="EMBL/GenBank/DDBJ databases">
        <authorList>
            <person name="Varghese N."/>
            <person name="Submissions S."/>
        </authorList>
    </citation>
    <scope>NUCLEOTIDE SEQUENCE [LARGE SCALE GENOMIC DNA]</scope>
    <source>
        <strain evidence="2">K3S</strain>
    </source>
</reference>
<dbReference type="EMBL" id="FWZU01000006">
    <property type="protein sequence ID" value="SMF38701.1"/>
    <property type="molecule type" value="Genomic_DNA"/>
</dbReference>
<gene>
    <name evidence="1" type="ORF">SAMN06295933_3257</name>
</gene>
<evidence type="ECO:0000313" key="1">
    <source>
        <dbReference type="EMBL" id="SMF38701.1"/>
    </source>
</evidence>
<dbReference type="STRING" id="1519643.SAMN06295933_3257"/>
<dbReference type="Proteomes" id="UP000192906">
    <property type="component" value="Unassembled WGS sequence"/>
</dbReference>
<dbReference type="AlphaFoldDB" id="A0A1X7ER92"/>